<feature type="transmembrane region" description="Helical" evidence="2">
    <location>
        <begin position="117"/>
        <end position="135"/>
    </location>
</feature>
<name>A0AA95HKQ6_9GAMM</name>
<keyword evidence="2" id="KW-1133">Transmembrane helix</keyword>
<keyword evidence="2" id="KW-0472">Membrane</keyword>
<comment type="similarity">
    <text evidence="1">Belongs to the polysaccharide synthase family.</text>
</comment>
<reference evidence="4" key="1">
    <citation type="journal article" date="2023" name="Int. J. Mol. Sci.">
        <title>Metagenomics Revealed a New Genus 'Candidatus Thiocaldithrix dubininis' gen. nov., sp. nov. and a New Species 'Candidatus Thiothrix putei' sp. nov. in the Family Thiotrichaceae, Some Members of Which Have Traits of Both Na+- and H+-Motive Energetics.</title>
        <authorList>
            <person name="Ravin N.V."/>
            <person name="Muntyan M.S."/>
            <person name="Smolyakov D.D."/>
            <person name="Rudenko T.S."/>
            <person name="Beletsky A.V."/>
            <person name="Mardanov A.V."/>
            <person name="Grabovich M.Y."/>
        </authorList>
    </citation>
    <scope>NUCLEOTIDE SEQUENCE</scope>
    <source>
        <strain evidence="4">GKL-02</strain>
    </source>
</reference>
<dbReference type="EMBL" id="CP124756">
    <property type="protein sequence ID" value="WGZ96009.1"/>
    <property type="molecule type" value="Genomic_DNA"/>
</dbReference>
<feature type="transmembrane region" description="Helical" evidence="2">
    <location>
        <begin position="53"/>
        <end position="73"/>
    </location>
</feature>
<organism evidence="4">
    <name type="scientific">Candidatus Thiothrix putei</name>
    <dbReference type="NCBI Taxonomy" id="3080811"/>
    <lineage>
        <taxon>Bacteria</taxon>
        <taxon>Pseudomonadati</taxon>
        <taxon>Pseudomonadota</taxon>
        <taxon>Gammaproteobacteria</taxon>
        <taxon>Thiotrichales</taxon>
        <taxon>Thiotrichaceae</taxon>
        <taxon>Thiothrix</taxon>
    </lineage>
</organism>
<dbReference type="Pfam" id="PF13727">
    <property type="entry name" value="CoA_binding_3"/>
    <property type="match status" value="1"/>
</dbReference>
<sequence>MMSFKTLYTCIFGLQRWQKRLLMLATDCLLLPIAVWAAFAMRLGTWTPDLKGGIILLILAPLVSIPVFIKLGLYRAVIRYIGGQAIQATFLGIMLSSVVLVGIAALMEAEGIPRSVYPIYAGTAFIFIGGSRYFIRRYYRFLQDRQQNKIPVAIYGAGESGRQLASLLARSPEYTPTLYLDDDSSLKHATVAGIKVYEPLLLPLLVEKYQIKQVLLAMPSVSNARRREIVNQLEPLPVHVRTIPSLTELVSGKSDIDSLREIDIEELLGRVPVTPDNTLLSANIRHKNIMITGAGGSIGSELCRQIIRLSPSRVVLFESSELALYQIERELQEFMAHEKLTIPLIPTLGSVQDRLRVEETLRANHIQTLYHAAAYKHVPMVECNPIEGIRNNTFGTFYTAQAALNVGVERFVLISTDKAVRPTNVMGASKRLCELVLQGFSQVSSKTVFCMVRFGNVLGSSGSVVPLFRRQIQEGGPITVTHPDIIRFFMTIPEAAQLVIQAGAMAKGGEVFLLDMGEPVKILDLAKRMIHLSGLQVQDEANPQGNIRIEVTGLRPGEKLYEELLIDSDAEKTAHPRIFKANESCLPWLELEATLDELRYACEQRNLPTIYQILSQQVQGYVNKIATTPSVVVNLPVKKMSLCKDM</sequence>
<dbReference type="PANTHER" id="PTHR43318:SF1">
    <property type="entry name" value="POLYSACCHARIDE BIOSYNTHESIS PROTEIN EPSC-RELATED"/>
    <property type="match status" value="1"/>
</dbReference>
<gene>
    <name evidence="4" type="ORF">QJT81_08545</name>
</gene>
<dbReference type="InterPro" id="IPR003869">
    <property type="entry name" value="Polysac_CapD-like"/>
</dbReference>
<feature type="transmembrane region" description="Helical" evidence="2">
    <location>
        <begin position="21"/>
        <end position="41"/>
    </location>
</feature>
<dbReference type="InterPro" id="IPR036291">
    <property type="entry name" value="NAD(P)-bd_dom_sf"/>
</dbReference>
<feature type="transmembrane region" description="Helical" evidence="2">
    <location>
        <begin position="85"/>
        <end position="105"/>
    </location>
</feature>
<reference evidence="4" key="2">
    <citation type="submission" date="2023-04" db="EMBL/GenBank/DDBJ databases">
        <authorList>
            <person name="Beletskiy A.V."/>
            <person name="Mardanov A.V."/>
            <person name="Ravin N.V."/>
        </authorList>
    </citation>
    <scope>NUCLEOTIDE SEQUENCE</scope>
    <source>
        <strain evidence="4">GKL-02</strain>
    </source>
</reference>
<dbReference type="AlphaFoldDB" id="A0AA95HKQ6"/>
<evidence type="ECO:0000313" key="4">
    <source>
        <dbReference type="EMBL" id="WGZ96009.1"/>
    </source>
</evidence>
<dbReference type="CDD" id="cd05237">
    <property type="entry name" value="UDP_invert_4-6DH_SDR_e"/>
    <property type="match status" value="1"/>
</dbReference>
<keyword evidence="2" id="KW-0812">Transmembrane</keyword>
<dbReference type="Pfam" id="PF02719">
    <property type="entry name" value="Polysacc_synt_2"/>
    <property type="match status" value="1"/>
</dbReference>
<dbReference type="InterPro" id="IPR051203">
    <property type="entry name" value="Polysaccharide_Synthase-Rel"/>
</dbReference>
<accession>A0AA95HKQ6</accession>
<proteinExistence type="inferred from homology"/>
<dbReference type="SUPFAM" id="SSF51735">
    <property type="entry name" value="NAD(P)-binding Rossmann-fold domains"/>
    <property type="match status" value="1"/>
</dbReference>
<dbReference type="Gene3D" id="3.40.50.720">
    <property type="entry name" value="NAD(P)-binding Rossmann-like Domain"/>
    <property type="match status" value="2"/>
</dbReference>
<evidence type="ECO:0000259" key="3">
    <source>
        <dbReference type="Pfam" id="PF02719"/>
    </source>
</evidence>
<dbReference type="PANTHER" id="PTHR43318">
    <property type="entry name" value="UDP-N-ACETYLGLUCOSAMINE 4,6-DEHYDRATASE"/>
    <property type="match status" value="1"/>
</dbReference>
<protein>
    <submittedName>
        <fullName evidence="4">Nucleoside-diphosphate sugar epimerase/dehydratase</fullName>
    </submittedName>
</protein>
<feature type="domain" description="Polysaccharide biosynthesis protein CapD-like" evidence="3">
    <location>
        <begin position="289"/>
        <end position="582"/>
    </location>
</feature>
<dbReference type="Proteomes" id="UP001301326">
    <property type="component" value="Chromosome"/>
</dbReference>
<dbReference type="SUPFAM" id="SSF53335">
    <property type="entry name" value="S-adenosyl-L-methionine-dependent methyltransferases"/>
    <property type="match status" value="1"/>
</dbReference>
<evidence type="ECO:0000256" key="1">
    <source>
        <dbReference type="ARBA" id="ARBA00007430"/>
    </source>
</evidence>
<dbReference type="KEGG" id="tput:QJT81_08545"/>
<evidence type="ECO:0000256" key="2">
    <source>
        <dbReference type="SAM" id="Phobius"/>
    </source>
</evidence>
<dbReference type="InterPro" id="IPR029063">
    <property type="entry name" value="SAM-dependent_MTases_sf"/>
</dbReference>